<keyword evidence="3" id="KW-1185">Reference proteome</keyword>
<dbReference type="PANTHER" id="PTHR11257:SF13">
    <property type="entry name" value="GEO07322P1"/>
    <property type="match status" value="1"/>
</dbReference>
<proteinExistence type="predicted"/>
<reference evidence="2" key="1">
    <citation type="journal article" date="2023" name="G3 (Bethesda)">
        <title>Whole genome assemblies of Zophobas morio and Tenebrio molitor.</title>
        <authorList>
            <person name="Kaur S."/>
            <person name="Stinson S.A."/>
            <person name="diCenzo G.C."/>
        </authorList>
    </citation>
    <scope>NUCLEOTIDE SEQUENCE</scope>
    <source>
        <strain evidence="2">QUZm001</strain>
    </source>
</reference>
<feature type="signal peptide" evidence="1">
    <location>
        <begin position="1"/>
        <end position="19"/>
    </location>
</feature>
<gene>
    <name evidence="2" type="ORF">Zmor_019191</name>
</gene>
<keyword evidence="1" id="KW-0732">Signal</keyword>
<accession>A0AA38I3X4</accession>
<dbReference type="InterPro" id="IPR005055">
    <property type="entry name" value="A10/PebIII"/>
</dbReference>
<evidence type="ECO:0008006" key="4">
    <source>
        <dbReference type="Google" id="ProtNLM"/>
    </source>
</evidence>
<evidence type="ECO:0000256" key="1">
    <source>
        <dbReference type="SAM" id="SignalP"/>
    </source>
</evidence>
<feature type="chain" id="PRO_5041294555" description="Chemosensory protein" evidence="1">
    <location>
        <begin position="20"/>
        <end position="128"/>
    </location>
</feature>
<sequence length="128" mass="14580">MKLISAVIFCAFVVQVVLSADNKYTTKYDNVDVDKILNNDRVLTNYIKCLMDEGPCTSEGRELKKTLPDALASGCTKCNQKQKETAEKVIGHLSQKRSRDWERLTKKYDPEGQYKKRYDEHVGASRSA</sequence>
<evidence type="ECO:0000313" key="3">
    <source>
        <dbReference type="Proteomes" id="UP001168821"/>
    </source>
</evidence>
<dbReference type="AlphaFoldDB" id="A0AA38I3X4"/>
<dbReference type="Gene3D" id="1.10.2080.10">
    <property type="entry name" value="Insect odorant-binding protein A10/Ejaculatory bulb-specific protein 3"/>
    <property type="match status" value="1"/>
</dbReference>
<name>A0AA38I3X4_9CUCU</name>
<comment type="caution">
    <text evidence="2">The sequence shown here is derived from an EMBL/GenBank/DDBJ whole genome shotgun (WGS) entry which is preliminary data.</text>
</comment>
<evidence type="ECO:0000313" key="2">
    <source>
        <dbReference type="EMBL" id="KAJ3647307.1"/>
    </source>
</evidence>
<dbReference type="InterPro" id="IPR036682">
    <property type="entry name" value="OS_D_A10/PebIII_sf"/>
</dbReference>
<protein>
    <recommendedName>
        <fullName evidence="4">Chemosensory protein</fullName>
    </recommendedName>
</protein>
<organism evidence="2 3">
    <name type="scientific">Zophobas morio</name>
    <dbReference type="NCBI Taxonomy" id="2755281"/>
    <lineage>
        <taxon>Eukaryota</taxon>
        <taxon>Metazoa</taxon>
        <taxon>Ecdysozoa</taxon>
        <taxon>Arthropoda</taxon>
        <taxon>Hexapoda</taxon>
        <taxon>Insecta</taxon>
        <taxon>Pterygota</taxon>
        <taxon>Neoptera</taxon>
        <taxon>Endopterygota</taxon>
        <taxon>Coleoptera</taxon>
        <taxon>Polyphaga</taxon>
        <taxon>Cucujiformia</taxon>
        <taxon>Tenebrionidae</taxon>
        <taxon>Zophobas</taxon>
    </lineage>
</organism>
<dbReference type="PANTHER" id="PTHR11257">
    <property type="entry name" value="CHEMOSENSORY PROTEIN-RELATED"/>
    <property type="match status" value="1"/>
</dbReference>
<dbReference type="SUPFAM" id="SSF100910">
    <property type="entry name" value="Chemosensory protein Csp2"/>
    <property type="match status" value="1"/>
</dbReference>
<dbReference type="Pfam" id="PF03392">
    <property type="entry name" value="OS-D"/>
    <property type="match status" value="1"/>
</dbReference>
<dbReference type="EMBL" id="JALNTZ010000006">
    <property type="protein sequence ID" value="KAJ3647307.1"/>
    <property type="molecule type" value="Genomic_DNA"/>
</dbReference>
<dbReference type="Proteomes" id="UP001168821">
    <property type="component" value="Unassembled WGS sequence"/>
</dbReference>